<gene>
    <name evidence="4" type="ORF">EAH_00008680</name>
</gene>
<proteinExistence type="predicted"/>
<name>U6GJP7_EIMAC</name>
<feature type="region of interest" description="Disordered" evidence="2">
    <location>
        <begin position="328"/>
        <end position="416"/>
    </location>
</feature>
<evidence type="ECO:0000259" key="3">
    <source>
        <dbReference type="Pfam" id="PF22782"/>
    </source>
</evidence>
<evidence type="ECO:0000313" key="5">
    <source>
        <dbReference type="Proteomes" id="UP000018050"/>
    </source>
</evidence>
<evidence type="ECO:0000256" key="2">
    <source>
        <dbReference type="SAM" id="MobiDB-lite"/>
    </source>
</evidence>
<dbReference type="InterPro" id="IPR053822">
    <property type="entry name" value="SDE2-like_dom"/>
</dbReference>
<evidence type="ECO:0000313" key="4">
    <source>
        <dbReference type="EMBL" id="CDI78819.1"/>
    </source>
</evidence>
<accession>U6GJP7</accession>
<feature type="compositionally biased region" description="Low complexity" evidence="2">
    <location>
        <begin position="354"/>
        <end position="381"/>
    </location>
</feature>
<sequence>MVSLAASRPTAAPTEAACCLNREARGSGATSCAQPAIQRGFRPRKVTFLIMLPSGGTSVASVLLEDLPLLTAAEAQRASFVNGGGASAVERLASSTLIQTSRCGLYVPGHFLLSFAAARAGIHTADAASKLRLVVQQKEVYPHTCLPVETILGTEAGAALASDWGIATPAAIESKPTETSPGSPLCSLWLLLRLPGGKGGFGALLKKQRRKKRANFSIDACRDLTGRRIRQAQVVTRIKAWMEKKRKEDALVAALTQGTQETVPEAKPTVSLDDAFLSEQLAQVSEMPSVVAHGLKQQVELRRKLEEEQRNRAAAPQNRALFSQLRDAVELDSEDEEWSDTDADEVGQVVEQDSTTNSSRGSSSDSSSGVASKASATAGASRESPLTRSSDASRSKSGTACIGSAKKSAPESPTVDPAAAALMQQLEQMRLKAAAAREEELQREAEAAAEAARAAALAEKAAAKIAEKVAREAQQLDVSRFNTAEELAKAVDAAAGSAGVLPFLLLADGYTLRIVLVWLQL</sequence>
<feature type="compositionally biased region" description="Acidic residues" evidence="2">
    <location>
        <begin position="330"/>
        <end position="345"/>
    </location>
</feature>
<keyword evidence="5" id="KW-1185">Reference proteome</keyword>
<reference evidence="4" key="2">
    <citation type="submission" date="2013-10" db="EMBL/GenBank/DDBJ databases">
        <authorList>
            <person name="Aslett M."/>
        </authorList>
    </citation>
    <scope>NUCLEOTIDE SEQUENCE</scope>
    <source>
        <strain evidence="4">Houghton</strain>
    </source>
</reference>
<organism evidence="4 5">
    <name type="scientific">Eimeria acervulina</name>
    <name type="common">Coccidian parasite</name>
    <dbReference type="NCBI Taxonomy" id="5801"/>
    <lineage>
        <taxon>Eukaryota</taxon>
        <taxon>Sar</taxon>
        <taxon>Alveolata</taxon>
        <taxon>Apicomplexa</taxon>
        <taxon>Conoidasida</taxon>
        <taxon>Coccidia</taxon>
        <taxon>Eucoccidiorida</taxon>
        <taxon>Eimeriorina</taxon>
        <taxon>Eimeriidae</taxon>
        <taxon>Eimeria</taxon>
    </lineage>
</organism>
<feature type="compositionally biased region" description="Polar residues" evidence="2">
    <location>
        <begin position="384"/>
        <end position="398"/>
    </location>
</feature>
<dbReference type="VEuPathDB" id="ToxoDB:EAH_00008680"/>
<keyword evidence="1" id="KW-0175">Coiled coil</keyword>
<feature type="domain" description="SDE2-like" evidence="3">
    <location>
        <begin position="196"/>
        <end position="287"/>
    </location>
</feature>
<dbReference type="RefSeq" id="XP_013251008.1">
    <property type="nucleotide sequence ID" value="XM_013395554.1"/>
</dbReference>
<feature type="coiled-coil region" evidence="1">
    <location>
        <begin position="419"/>
        <end position="458"/>
    </location>
</feature>
<dbReference type="GeneID" id="25268938"/>
<protein>
    <recommendedName>
        <fullName evidence="3">SDE2-like domain-containing protein</fullName>
    </recommendedName>
</protein>
<dbReference type="OrthoDB" id="547031at2759"/>
<reference evidence="4" key="1">
    <citation type="submission" date="2013-10" db="EMBL/GenBank/DDBJ databases">
        <title>Genomic analysis of the causative agents of coccidiosis in chickens.</title>
        <authorList>
            <person name="Reid A.J."/>
            <person name="Blake D."/>
            <person name="Billington K."/>
            <person name="Browne H."/>
            <person name="Dunn M."/>
            <person name="Hung S."/>
            <person name="Kawahara F."/>
            <person name="Miranda-Saavedra D."/>
            <person name="Mourier T."/>
            <person name="Nagra H."/>
            <person name="Otto T.D."/>
            <person name="Rawlings N."/>
            <person name="Sanchez A."/>
            <person name="Sanders M."/>
            <person name="Subramaniam C."/>
            <person name="Tay Y."/>
            <person name="Dear P."/>
            <person name="Doerig C."/>
            <person name="Gruber A."/>
            <person name="Parkinson J."/>
            <person name="Shirley M."/>
            <person name="Wan K.L."/>
            <person name="Berriman M."/>
            <person name="Tomley F."/>
            <person name="Pain A."/>
        </authorList>
    </citation>
    <scope>NUCLEOTIDE SEQUENCE</scope>
    <source>
        <strain evidence="4">Houghton</strain>
    </source>
</reference>
<dbReference type="Pfam" id="PF22782">
    <property type="entry name" value="SDE2"/>
    <property type="match status" value="1"/>
</dbReference>
<dbReference type="AlphaFoldDB" id="U6GJP7"/>
<dbReference type="Proteomes" id="UP000018050">
    <property type="component" value="Unassembled WGS sequence"/>
</dbReference>
<evidence type="ECO:0000256" key="1">
    <source>
        <dbReference type="SAM" id="Coils"/>
    </source>
</evidence>
<dbReference type="EMBL" id="HG670918">
    <property type="protein sequence ID" value="CDI78819.1"/>
    <property type="molecule type" value="Genomic_DNA"/>
</dbReference>